<proteinExistence type="inferred from homology"/>
<evidence type="ECO:0000256" key="9">
    <source>
        <dbReference type="ARBA" id="ARBA00023102"/>
    </source>
</evidence>
<comment type="caution">
    <text evidence="12">The sequence shown here is derived from an EMBL/GenBank/DDBJ whole genome shotgun (WGS) entry which is preliminary data.</text>
</comment>
<gene>
    <name evidence="12" type="primary">hisN</name>
    <name evidence="12" type="ORF">ACFOKA_11425</name>
</gene>
<dbReference type="CDD" id="cd01641">
    <property type="entry name" value="Bacterial_IMPase_like_1"/>
    <property type="match status" value="1"/>
</dbReference>
<name>A0ABV7D687_9PROT</name>
<evidence type="ECO:0000256" key="10">
    <source>
        <dbReference type="ARBA" id="ARBA00049158"/>
    </source>
</evidence>
<dbReference type="GO" id="GO:0004401">
    <property type="term" value="F:histidinol-phosphatase activity"/>
    <property type="evidence" value="ECO:0007669"/>
    <property type="project" value="UniProtKB-EC"/>
</dbReference>
<keyword evidence="6" id="KW-0479">Metal-binding</keyword>
<dbReference type="SUPFAM" id="SSF56655">
    <property type="entry name" value="Carbohydrate phosphatase"/>
    <property type="match status" value="1"/>
</dbReference>
<protein>
    <recommendedName>
        <fullName evidence="4 11">Histidinol-phosphatase</fullName>
        <ecNumber evidence="4 11">3.1.3.15</ecNumber>
    </recommendedName>
</protein>
<evidence type="ECO:0000256" key="5">
    <source>
        <dbReference type="ARBA" id="ARBA00022605"/>
    </source>
</evidence>
<dbReference type="PRINTS" id="PR00377">
    <property type="entry name" value="IMPHPHTASES"/>
</dbReference>
<dbReference type="Pfam" id="PF00459">
    <property type="entry name" value="Inositol_P"/>
    <property type="match status" value="1"/>
</dbReference>
<dbReference type="RefSeq" id="WP_228073627.1">
    <property type="nucleotide sequence ID" value="NZ_CP061205.1"/>
</dbReference>
<organism evidence="12 13">
    <name type="scientific">Kordiimonas pumila</name>
    <dbReference type="NCBI Taxonomy" id="2161677"/>
    <lineage>
        <taxon>Bacteria</taxon>
        <taxon>Pseudomonadati</taxon>
        <taxon>Pseudomonadota</taxon>
        <taxon>Alphaproteobacteria</taxon>
        <taxon>Kordiimonadales</taxon>
        <taxon>Kordiimonadaceae</taxon>
        <taxon>Kordiimonas</taxon>
    </lineage>
</organism>
<dbReference type="InterPro" id="IPR051090">
    <property type="entry name" value="Inositol_monoP_superfamily"/>
</dbReference>
<dbReference type="Proteomes" id="UP001595444">
    <property type="component" value="Unassembled WGS sequence"/>
</dbReference>
<evidence type="ECO:0000256" key="7">
    <source>
        <dbReference type="ARBA" id="ARBA00022801"/>
    </source>
</evidence>
<dbReference type="InterPro" id="IPR000760">
    <property type="entry name" value="Inositol_monophosphatase-like"/>
</dbReference>
<dbReference type="EC" id="3.1.3.15" evidence="4 11"/>
<keyword evidence="5" id="KW-0028">Amino-acid biosynthesis</keyword>
<dbReference type="InterPro" id="IPR011809">
    <property type="entry name" value="His_9_proposed"/>
</dbReference>
<dbReference type="PANTHER" id="PTHR43200">
    <property type="entry name" value="PHOSPHATASE"/>
    <property type="match status" value="1"/>
</dbReference>
<evidence type="ECO:0000256" key="6">
    <source>
        <dbReference type="ARBA" id="ARBA00022723"/>
    </source>
</evidence>
<keyword evidence="8" id="KW-0460">Magnesium</keyword>
<evidence type="ECO:0000256" key="11">
    <source>
        <dbReference type="NCBIfam" id="TIGR02067"/>
    </source>
</evidence>
<evidence type="ECO:0000256" key="1">
    <source>
        <dbReference type="ARBA" id="ARBA00001946"/>
    </source>
</evidence>
<comment type="pathway">
    <text evidence="2">Amino-acid biosynthesis; L-histidine biosynthesis; L-histidine from 5-phospho-alpha-D-ribose 1-diphosphate: step 8/9.</text>
</comment>
<comment type="catalytic activity">
    <reaction evidence="10">
        <text>L-histidinol phosphate + H2O = L-histidinol + phosphate</text>
        <dbReference type="Rhea" id="RHEA:14465"/>
        <dbReference type="ChEBI" id="CHEBI:15377"/>
        <dbReference type="ChEBI" id="CHEBI:43474"/>
        <dbReference type="ChEBI" id="CHEBI:57699"/>
        <dbReference type="ChEBI" id="CHEBI:57980"/>
        <dbReference type="EC" id="3.1.3.15"/>
    </reaction>
</comment>
<evidence type="ECO:0000256" key="2">
    <source>
        <dbReference type="ARBA" id="ARBA00004970"/>
    </source>
</evidence>
<keyword evidence="13" id="KW-1185">Reference proteome</keyword>
<evidence type="ECO:0000256" key="3">
    <source>
        <dbReference type="ARBA" id="ARBA00009759"/>
    </source>
</evidence>
<reference evidence="13" key="1">
    <citation type="journal article" date="2019" name="Int. J. Syst. Evol. Microbiol.">
        <title>The Global Catalogue of Microorganisms (GCM) 10K type strain sequencing project: providing services to taxonomists for standard genome sequencing and annotation.</title>
        <authorList>
            <consortium name="The Broad Institute Genomics Platform"/>
            <consortium name="The Broad Institute Genome Sequencing Center for Infectious Disease"/>
            <person name="Wu L."/>
            <person name="Ma J."/>
        </authorList>
    </citation>
    <scope>NUCLEOTIDE SEQUENCE [LARGE SCALE GENOMIC DNA]</scope>
    <source>
        <strain evidence="13">KCTC 62164</strain>
    </source>
</reference>
<accession>A0ABV7D687</accession>
<sequence length="269" mass="28842">MSSDKMADLSTAEIETLKAFAGTLADSAAQVTLKYFRHPIGVDDKDKGTGFDPVTAADRGAEEAIRALIEATYPDHAIHGEEYGIKETGSDFEWVLDPVDGTRAFISGLPTWGTLIALKYKGEPIIGIIDQPYIKERYVGWPGGASLNDKPINTRTCKSLNTATVSTTDPALFPASERPSFDALLAETRLVRYGLDCYAYAILASGFMDIVIETRLQPYDMMALIPVIRGAGGSATDWKGDAPGTCGHLLALGDAALLGNVQKILEPAL</sequence>
<dbReference type="Gene3D" id="3.40.190.80">
    <property type="match status" value="1"/>
</dbReference>
<dbReference type="InterPro" id="IPR020583">
    <property type="entry name" value="Inositol_monoP_metal-BS"/>
</dbReference>
<evidence type="ECO:0000256" key="8">
    <source>
        <dbReference type="ARBA" id="ARBA00022842"/>
    </source>
</evidence>
<dbReference type="NCBIfam" id="TIGR02067">
    <property type="entry name" value="his_9_HisN"/>
    <property type="match status" value="1"/>
</dbReference>
<dbReference type="PANTHER" id="PTHR43200:SF6">
    <property type="entry name" value="3'(2'),5'-BISPHOSPHATE NUCLEOTIDASE"/>
    <property type="match status" value="1"/>
</dbReference>
<keyword evidence="9" id="KW-0368">Histidine biosynthesis</keyword>
<evidence type="ECO:0000313" key="13">
    <source>
        <dbReference type="Proteomes" id="UP001595444"/>
    </source>
</evidence>
<dbReference type="Gene3D" id="3.30.540.10">
    <property type="entry name" value="Fructose-1,6-Bisphosphatase, subunit A, domain 1"/>
    <property type="match status" value="1"/>
</dbReference>
<evidence type="ECO:0000256" key="4">
    <source>
        <dbReference type="ARBA" id="ARBA00013085"/>
    </source>
</evidence>
<dbReference type="PROSITE" id="PS00629">
    <property type="entry name" value="IMP_1"/>
    <property type="match status" value="1"/>
</dbReference>
<keyword evidence="7 12" id="KW-0378">Hydrolase</keyword>
<comment type="similarity">
    <text evidence="3">Belongs to the inositol monophosphatase superfamily.</text>
</comment>
<comment type="cofactor">
    <cofactor evidence="1">
        <name>Mg(2+)</name>
        <dbReference type="ChEBI" id="CHEBI:18420"/>
    </cofactor>
</comment>
<dbReference type="EMBL" id="JBHRSL010000010">
    <property type="protein sequence ID" value="MFC3052513.1"/>
    <property type="molecule type" value="Genomic_DNA"/>
</dbReference>
<evidence type="ECO:0000313" key="12">
    <source>
        <dbReference type="EMBL" id="MFC3052513.1"/>
    </source>
</evidence>